<name>A0A221KIN0_VITFI</name>
<reference evidence="2 3" key="1">
    <citation type="submission" date="2017-07" db="EMBL/GenBank/DDBJ databases">
        <title>Complete Genome Sequence of the cosmetic ferment Vitreoscilla filiformis (ATCC15551).</title>
        <authorList>
            <person name="Contreras S."/>
            <person name="Sagory-Zalkind P."/>
            <person name="Blanquart H."/>
            <person name="Iltis A."/>
            <person name="Morand S.C."/>
        </authorList>
    </citation>
    <scope>NUCLEOTIDE SEQUENCE [LARGE SCALE GENOMIC DNA]</scope>
    <source>
        <strain evidence="2 3">ATCC 15551</strain>
    </source>
</reference>
<dbReference type="PANTHER" id="PTHR43031">
    <property type="entry name" value="FAD-DEPENDENT OXIDOREDUCTASE"/>
    <property type="match status" value="1"/>
</dbReference>
<evidence type="ECO:0000259" key="1">
    <source>
        <dbReference type="PROSITE" id="PS50206"/>
    </source>
</evidence>
<keyword evidence="2" id="KW-0808">Transferase</keyword>
<feature type="domain" description="Rhodanese" evidence="1">
    <location>
        <begin position="17"/>
        <end position="108"/>
    </location>
</feature>
<gene>
    <name evidence="2" type="ORF">VITFI_CDS2920</name>
</gene>
<dbReference type="EMBL" id="CP022423">
    <property type="protein sequence ID" value="ASM78697.1"/>
    <property type="molecule type" value="Genomic_DNA"/>
</dbReference>
<evidence type="ECO:0000313" key="3">
    <source>
        <dbReference type="Proteomes" id="UP000199729"/>
    </source>
</evidence>
<sequence length="110" mass="12241">MNHLHVQDLVSFLQTESARAPVLLDVREPWEIAQAALNVPGTPTLCIPMAQIPARLGELETPRPIVCVCHHGMRSLQVALFLRRHGFETHNLDGGIDAWSIQVDASVPRY</sequence>
<dbReference type="SMART" id="SM00450">
    <property type="entry name" value="RHOD"/>
    <property type="match status" value="1"/>
</dbReference>
<organism evidence="2 3">
    <name type="scientific">Vitreoscilla filiformis</name>
    <dbReference type="NCBI Taxonomy" id="63"/>
    <lineage>
        <taxon>Bacteria</taxon>
        <taxon>Pseudomonadati</taxon>
        <taxon>Pseudomonadota</taxon>
        <taxon>Betaproteobacteria</taxon>
        <taxon>Neisseriales</taxon>
        <taxon>Neisseriaceae</taxon>
        <taxon>Vitreoscilla</taxon>
    </lineage>
</organism>
<dbReference type="GO" id="GO:0016740">
    <property type="term" value="F:transferase activity"/>
    <property type="evidence" value="ECO:0007669"/>
    <property type="project" value="UniProtKB-KW"/>
</dbReference>
<dbReference type="OrthoDB" id="9811849at2"/>
<accession>A0A221KIN0</accession>
<dbReference type="KEGG" id="vff:VITFI_CDS2920"/>
<dbReference type="InterPro" id="IPR001763">
    <property type="entry name" value="Rhodanese-like_dom"/>
</dbReference>
<protein>
    <submittedName>
        <fullName evidence="2">Sulfurtransferase</fullName>
    </submittedName>
</protein>
<dbReference type="AlphaFoldDB" id="A0A221KIN0"/>
<proteinExistence type="predicted"/>
<dbReference type="Proteomes" id="UP000199729">
    <property type="component" value="Chromosome"/>
</dbReference>
<dbReference type="Gene3D" id="3.40.250.10">
    <property type="entry name" value="Rhodanese-like domain"/>
    <property type="match status" value="1"/>
</dbReference>
<dbReference type="InterPro" id="IPR050229">
    <property type="entry name" value="GlpE_sulfurtransferase"/>
</dbReference>
<evidence type="ECO:0000313" key="2">
    <source>
        <dbReference type="EMBL" id="ASM78697.1"/>
    </source>
</evidence>
<dbReference type="Pfam" id="PF00581">
    <property type="entry name" value="Rhodanese"/>
    <property type="match status" value="1"/>
</dbReference>
<dbReference type="SUPFAM" id="SSF52821">
    <property type="entry name" value="Rhodanese/Cell cycle control phosphatase"/>
    <property type="match status" value="1"/>
</dbReference>
<keyword evidence="3" id="KW-1185">Reference proteome</keyword>
<dbReference type="RefSeq" id="WP_089417587.1">
    <property type="nucleotide sequence ID" value="NZ_CP022423.1"/>
</dbReference>
<dbReference type="InterPro" id="IPR036873">
    <property type="entry name" value="Rhodanese-like_dom_sf"/>
</dbReference>
<dbReference type="PROSITE" id="PS50206">
    <property type="entry name" value="RHODANESE_3"/>
    <property type="match status" value="1"/>
</dbReference>
<dbReference type="PANTHER" id="PTHR43031:SF17">
    <property type="entry name" value="SULFURTRANSFERASE YTWF-RELATED"/>
    <property type="match status" value="1"/>
</dbReference>